<reference evidence="2" key="1">
    <citation type="submission" date="2014-04" db="EMBL/GenBank/DDBJ databases">
        <title>Whole-Genome optical mapping and complete genome sequence of Sphingobacterium deserti sp. nov., a new spaces isolated from desert in the west of China.</title>
        <authorList>
            <person name="Teng C."/>
            <person name="Zhou Z."/>
            <person name="Li X."/>
            <person name="Chen M."/>
            <person name="Lin M."/>
            <person name="Wang L."/>
            <person name="Su S."/>
            <person name="Zhang C."/>
            <person name="Zhang W."/>
        </authorList>
    </citation>
    <scope>NUCLEOTIDE SEQUENCE [LARGE SCALE GENOMIC DNA]</scope>
    <source>
        <strain evidence="2">ACCC05744</strain>
    </source>
</reference>
<protein>
    <submittedName>
        <fullName evidence="1">Uncharacterized protein</fullName>
    </submittedName>
</protein>
<sequence>MAVLIKPKFNVSEVKKEIADYKLKMLEKVVSILVSLADTIAEDLRTNADYVNHSYNLRSSSGTIVFRDGLIIHENFKLMGDGSEGLAKGKKVAEENVPPSGIGMMLIAGEDYASYVEAKDNKWVITGSSMMLARLLQGMV</sequence>
<reference evidence="1 2" key="2">
    <citation type="journal article" date="2015" name="PLoS ONE">
        <title>Whole-Genome Optical Mapping and Finished Genome Sequence of Sphingobacterium deserti sp. nov., a New Species Isolated from the Western Desert of China.</title>
        <authorList>
            <person name="Teng C."/>
            <person name="Zhou Z."/>
            <person name="Molnar I."/>
            <person name="Li X."/>
            <person name="Tang R."/>
            <person name="Chen M."/>
            <person name="Wang L."/>
            <person name="Su S."/>
            <person name="Zhang W."/>
            <person name="Lin M."/>
        </authorList>
    </citation>
    <scope>NUCLEOTIDE SEQUENCE [LARGE SCALE GENOMIC DNA]</scope>
    <source>
        <strain evidence="2">ACCC05744</strain>
    </source>
</reference>
<proteinExistence type="predicted"/>
<dbReference type="Proteomes" id="UP000031802">
    <property type="component" value="Unassembled WGS sequence"/>
</dbReference>
<accession>A0A0B8T1Q5</accession>
<dbReference type="RefSeq" id="WP_037497493.1">
    <property type="nucleotide sequence ID" value="NZ_JJMU01000024.1"/>
</dbReference>
<evidence type="ECO:0000313" key="1">
    <source>
        <dbReference type="EMBL" id="KGE14621.1"/>
    </source>
</evidence>
<name>A0A0B8T1Q5_9SPHI</name>
<organism evidence="1 2">
    <name type="scientific">Sphingobacterium deserti</name>
    <dbReference type="NCBI Taxonomy" id="1229276"/>
    <lineage>
        <taxon>Bacteria</taxon>
        <taxon>Pseudomonadati</taxon>
        <taxon>Bacteroidota</taxon>
        <taxon>Sphingobacteriia</taxon>
        <taxon>Sphingobacteriales</taxon>
        <taxon>Sphingobacteriaceae</taxon>
        <taxon>Sphingobacterium</taxon>
    </lineage>
</organism>
<dbReference type="EMBL" id="JJMU01000024">
    <property type="protein sequence ID" value="KGE14621.1"/>
    <property type="molecule type" value="Genomic_DNA"/>
</dbReference>
<evidence type="ECO:0000313" key="2">
    <source>
        <dbReference type="Proteomes" id="UP000031802"/>
    </source>
</evidence>
<keyword evidence="2" id="KW-1185">Reference proteome</keyword>
<dbReference type="STRING" id="1229276.DI53_1650"/>
<dbReference type="PATRIC" id="fig|1229276.3.peg.1703"/>
<gene>
    <name evidence="1" type="ORF">DI53_1650</name>
</gene>
<dbReference type="OrthoDB" id="770653at2"/>
<comment type="caution">
    <text evidence="1">The sequence shown here is derived from an EMBL/GenBank/DDBJ whole genome shotgun (WGS) entry which is preliminary data.</text>
</comment>
<dbReference type="AlphaFoldDB" id="A0A0B8T1Q5"/>